<dbReference type="AlphaFoldDB" id="A0A090ZMH3"/>
<dbReference type="GeneID" id="77012371"/>
<keyword evidence="3" id="KW-1185">Reference proteome</keyword>
<name>A0A090ZMH3_PAEMA</name>
<proteinExistence type="predicted"/>
<evidence type="ECO:0000256" key="1">
    <source>
        <dbReference type="SAM" id="MobiDB-lite"/>
    </source>
</evidence>
<reference evidence="2 3" key="1">
    <citation type="submission" date="2014-04" db="EMBL/GenBank/DDBJ databases">
        <authorList>
            <person name="Bishop-Lilly K.A."/>
            <person name="Broomall S.M."/>
            <person name="Chain P.S."/>
            <person name="Chertkov O."/>
            <person name="Coyne S.R."/>
            <person name="Daligault H.E."/>
            <person name="Davenport K.W."/>
            <person name="Erkkila T."/>
            <person name="Frey K.G."/>
            <person name="Gibbons H.S."/>
            <person name="Gu W."/>
            <person name="Jaissle J."/>
            <person name="Johnson S.L."/>
            <person name="Koroleva G.I."/>
            <person name="Ladner J.T."/>
            <person name="Lo C.-C."/>
            <person name="Minogue T.D."/>
            <person name="Munk C."/>
            <person name="Palacios G.F."/>
            <person name="Redden C.L."/>
            <person name="Rosenzweig C.N."/>
            <person name="Scholz M.B."/>
            <person name="Teshima H."/>
            <person name="Xu Y."/>
        </authorList>
    </citation>
    <scope>NUCLEOTIDE SEQUENCE [LARGE SCALE GENOMIC DNA]</scope>
    <source>
        <strain evidence="2 3">8244</strain>
    </source>
</reference>
<dbReference type="HOGENOM" id="CLU_1052549_0_0_9"/>
<evidence type="ECO:0000313" key="3">
    <source>
        <dbReference type="Proteomes" id="UP000029278"/>
    </source>
</evidence>
<accession>A0A090ZMH3</accession>
<dbReference type="Proteomes" id="UP000029278">
    <property type="component" value="Unassembled WGS sequence"/>
</dbReference>
<evidence type="ECO:0000313" key="2">
    <source>
        <dbReference type="EMBL" id="KFN11578.1"/>
    </source>
</evidence>
<comment type="caution">
    <text evidence="2">The sequence shown here is derived from an EMBL/GenBank/DDBJ whole genome shotgun (WGS) entry which is preliminary data.</text>
</comment>
<organism evidence="2 3">
    <name type="scientific">Paenibacillus macerans</name>
    <name type="common">Bacillus macerans</name>
    <dbReference type="NCBI Taxonomy" id="44252"/>
    <lineage>
        <taxon>Bacteria</taxon>
        <taxon>Bacillati</taxon>
        <taxon>Bacillota</taxon>
        <taxon>Bacilli</taxon>
        <taxon>Bacillales</taxon>
        <taxon>Paenibacillaceae</taxon>
        <taxon>Paenibacillus</taxon>
    </lineage>
</organism>
<dbReference type="OrthoDB" id="2661905at2"/>
<dbReference type="EMBL" id="JMQA01000008">
    <property type="protein sequence ID" value="KFN11578.1"/>
    <property type="molecule type" value="Genomic_DNA"/>
</dbReference>
<gene>
    <name evidence="2" type="ORF">DJ90_3791</name>
</gene>
<dbReference type="RefSeq" id="WP_127463474.1">
    <property type="nucleotide sequence ID" value="NZ_JAKOBR010000133.1"/>
</dbReference>
<sequence>MAQATFVDGTKFSGIAGTVYYISADVRDVSVKSIAGTVKDSSYSGVNGTFFNSDGSLLGIALGPDGVAVRAGGDKTPKGYSRGTLFCYDPEDEPDNVTCSAHVVTKPSEYPGKTGWIRWAIGGLSLHLRSNFSSSDAYYDKLNSEESTSNIGDPSSSRERTFIGYKPSNKRIVMGILLDGEAWEVRTILKNLGCTEGVMLDSESSTSMKGKKGSSNTAITRGNTGTRVYNMVAVTPTSWA</sequence>
<protein>
    <recommendedName>
        <fullName evidence="4">Phosphodiester glycosidase domain-containing protein</fullName>
    </recommendedName>
</protein>
<evidence type="ECO:0008006" key="4">
    <source>
        <dbReference type="Google" id="ProtNLM"/>
    </source>
</evidence>
<feature type="region of interest" description="Disordered" evidence="1">
    <location>
        <begin position="203"/>
        <end position="222"/>
    </location>
</feature>